<evidence type="ECO:0000313" key="1">
    <source>
        <dbReference type="EMBL" id="KAH9787967.1"/>
    </source>
</evidence>
<accession>A0ACB8MPW5</accession>
<proteinExistence type="predicted"/>
<reference evidence="2" key="1">
    <citation type="journal article" date="2023" name="Hortic. Res.">
        <title>A chromosome-level phased genome enabling allele-level studies in sweet orange: a case study on citrus Huanglongbing tolerance.</title>
        <authorList>
            <person name="Wu B."/>
            <person name="Yu Q."/>
            <person name="Deng Z."/>
            <person name="Duan Y."/>
            <person name="Luo F."/>
            <person name="Gmitter F. Jr."/>
        </authorList>
    </citation>
    <scope>NUCLEOTIDE SEQUENCE [LARGE SCALE GENOMIC DNA]</scope>
    <source>
        <strain evidence="2">cv. Valencia</strain>
    </source>
</reference>
<dbReference type="EMBL" id="CM039172">
    <property type="protein sequence ID" value="KAH9787967.1"/>
    <property type="molecule type" value="Genomic_DNA"/>
</dbReference>
<evidence type="ECO:0000313" key="2">
    <source>
        <dbReference type="Proteomes" id="UP000829398"/>
    </source>
</evidence>
<protein>
    <submittedName>
        <fullName evidence="1">K(+) efflux antiporter 2</fullName>
    </submittedName>
</protein>
<keyword evidence="2" id="KW-1185">Reference proteome</keyword>
<comment type="caution">
    <text evidence="1">The sequence shown here is derived from an EMBL/GenBank/DDBJ whole genome shotgun (WGS) entry which is preliminary data.</text>
</comment>
<sequence>MGFACGLQQPNVFEGTRYRISDRLINSRFRYGGFGYNVSNRRIVSKTRSTRNLSKSISYAGCSKSSLVFRGNSDANLWGLYTCKSLFCSFDDFSKLSRGVCPTCQGNDSLAFIDGNGRNVEFSENGDGPEANSLGEEERETKEDAEPPTTDELRELLMNAMKELEVAQLNSTMFEEKAQRISEAAIALKDEAANAWNNVNVTLDMVHEIVNEECIAKEAVHKATMALSLAEARLQVAIESLQDVKQEDDYPEGSTEDDAKSDGKEEDGLLLAAENDIKECQANLANCETELRRLQSKKEELQKEVDRLNEVAEKAQMNALKAEEDVANIMLLAEQAVAFEIEATQRVNDAEIALQRAEKSLSNSSVDISERIKGYVSGDETAVKEEKAGSTDDVNVERDIDVPVNGDYLVSESSHDILPDKVSQSSEELYQSDELIDQENGKLNLDSPKEAEVEAEKSKNVIQTKKQEMQKDLTRESSPVNAPKTLQKKSSRFFPASFFSSAVDGTESTQASIFQGLMEYARKQLPKLVLGFLLFGAGVAFYANQAERSSLQLQQPDVITTSIEEASSNAKPLIREINEEEASLFDVLWLLLASVIFVPIFQKIPGGSPVLGYLAAGILIGPYGLSIIRHVHGTKAIAEFGVVFLLFNIGLELSVERLSSMKKYVFGLGSAQVLVTAVVVGLVAHFVSGLPGPASIVIGNGLALSSTAVVLQVLQERGESTSRHGRATFSVLLFQVGFQAIAEALGVAAVKAAVAITAIIAGGRLLLRPIYKQIAENQNAEIFSANTLLVILGTSLLTARAGLSMALGAFLAGLLLAETEFSLQVESDIAPYRGLLLGLFFMTVGMSIDPKLLLSNFPVITGALGLLIGGKTILVALVGRLFGVSVISAIRTGLLLAPGGEFAFVAFGEAVNQGIMSSQLSSLLFLLVGISMALTPWLAAGGQLIASRFEQHDVRSLLPVESENQTVPLIKICTSNKLIPPTPPVVRRTDDLQDHIILCGFGRVGQIIAQLLSERLIPFVALDVRSDRVAIGRALDLPVYFGDAGSREVLHKVGAERACAAAITLDTPGANYRTVWALSKYFPNVKTFVRAHDIDHGLNLEKAGATAVVPETLEPSLQLAAAVLAQAKLPASEIAATINEFRTRHLSELTELCQASGSSLGYGISRVMSKPKAQSSDSSDESQVAEGTLAI</sequence>
<organism evidence="1 2">
    <name type="scientific">Citrus sinensis</name>
    <name type="common">Sweet orange</name>
    <name type="synonym">Citrus aurantium var. sinensis</name>
    <dbReference type="NCBI Taxonomy" id="2711"/>
    <lineage>
        <taxon>Eukaryota</taxon>
        <taxon>Viridiplantae</taxon>
        <taxon>Streptophyta</taxon>
        <taxon>Embryophyta</taxon>
        <taxon>Tracheophyta</taxon>
        <taxon>Spermatophyta</taxon>
        <taxon>Magnoliopsida</taxon>
        <taxon>eudicotyledons</taxon>
        <taxon>Gunneridae</taxon>
        <taxon>Pentapetalae</taxon>
        <taxon>rosids</taxon>
        <taxon>malvids</taxon>
        <taxon>Sapindales</taxon>
        <taxon>Rutaceae</taxon>
        <taxon>Aurantioideae</taxon>
        <taxon>Citrus</taxon>
    </lineage>
</organism>
<gene>
    <name evidence="1" type="ORF">KPL71_010756</name>
</gene>
<dbReference type="Proteomes" id="UP000829398">
    <property type="component" value="Chromosome 3"/>
</dbReference>
<name>A0ACB8MPW5_CITSI</name>